<dbReference type="InterPro" id="IPR001305">
    <property type="entry name" value="HSP_DnaJ_Cys-rich_dom"/>
</dbReference>
<gene>
    <name evidence="9" type="ORF">BQ4739_LOCUS9920</name>
</gene>
<dbReference type="PANTHER" id="PTHR43888">
    <property type="entry name" value="DNAJ-LIKE-2, ISOFORM A-RELATED"/>
    <property type="match status" value="1"/>
</dbReference>
<dbReference type="AlphaFoldDB" id="A0A383VYY9"/>
<dbReference type="InterPro" id="IPR012724">
    <property type="entry name" value="DnaJ"/>
</dbReference>
<dbReference type="Gene3D" id="2.10.230.10">
    <property type="entry name" value="Heat shock protein DnaJ, cysteine-rich domain"/>
    <property type="match status" value="1"/>
</dbReference>
<evidence type="ECO:0000256" key="3">
    <source>
        <dbReference type="ARBA" id="ARBA00022771"/>
    </source>
</evidence>
<keyword evidence="4 5" id="KW-0862">Zinc</keyword>
<dbReference type="Gene3D" id="2.60.260.20">
    <property type="entry name" value="Urease metallochaperone UreE, N-terminal domain"/>
    <property type="match status" value="2"/>
</dbReference>
<feature type="zinc finger region" description="CR-type" evidence="5">
    <location>
        <begin position="150"/>
        <end position="234"/>
    </location>
</feature>
<evidence type="ECO:0000259" key="7">
    <source>
        <dbReference type="PROSITE" id="PS50076"/>
    </source>
</evidence>
<dbReference type="GO" id="GO:0005524">
    <property type="term" value="F:ATP binding"/>
    <property type="evidence" value="ECO:0007669"/>
    <property type="project" value="InterPro"/>
</dbReference>
<organism evidence="9 10">
    <name type="scientific">Tetradesmus obliquus</name>
    <name type="common">Green alga</name>
    <name type="synonym">Acutodesmus obliquus</name>
    <dbReference type="NCBI Taxonomy" id="3088"/>
    <lineage>
        <taxon>Eukaryota</taxon>
        <taxon>Viridiplantae</taxon>
        <taxon>Chlorophyta</taxon>
        <taxon>core chlorophytes</taxon>
        <taxon>Chlorophyceae</taxon>
        <taxon>CS clade</taxon>
        <taxon>Sphaeropleales</taxon>
        <taxon>Scenedesmaceae</taxon>
        <taxon>Tetradesmus</taxon>
    </lineage>
</organism>
<dbReference type="SUPFAM" id="SSF57938">
    <property type="entry name" value="DnaJ/Hsp40 cysteine-rich domain"/>
    <property type="match status" value="1"/>
</dbReference>
<feature type="domain" description="J" evidence="7">
    <location>
        <begin position="31"/>
        <end position="92"/>
    </location>
</feature>
<dbReference type="InterPro" id="IPR018253">
    <property type="entry name" value="DnaJ_domain_CS"/>
</dbReference>
<dbReference type="PROSITE" id="PS51188">
    <property type="entry name" value="ZF_CR"/>
    <property type="match status" value="1"/>
</dbReference>
<dbReference type="PROSITE" id="PS00636">
    <property type="entry name" value="DNAJ_1"/>
    <property type="match status" value="1"/>
</dbReference>
<protein>
    <recommendedName>
        <fullName evidence="11">J domain-containing protein</fullName>
    </recommendedName>
</protein>
<keyword evidence="3 5" id="KW-0863">Zinc-finger</keyword>
<dbReference type="PROSITE" id="PS50076">
    <property type="entry name" value="DNAJ_2"/>
    <property type="match status" value="1"/>
</dbReference>
<dbReference type="SMART" id="SM00271">
    <property type="entry name" value="DnaJ"/>
    <property type="match status" value="1"/>
</dbReference>
<feature type="region of interest" description="Disordered" evidence="6">
    <location>
        <begin position="377"/>
        <end position="447"/>
    </location>
</feature>
<feature type="region of interest" description="Disordered" evidence="6">
    <location>
        <begin position="111"/>
        <end position="134"/>
    </location>
</feature>
<dbReference type="STRING" id="3088.A0A383VYY9"/>
<evidence type="ECO:0000256" key="1">
    <source>
        <dbReference type="ARBA" id="ARBA00022723"/>
    </source>
</evidence>
<reference evidence="9 10" key="1">
    <citation type="submission" date="2016-10" db="EMBL/GenBank/DDBJ databases">
        <authorList>
            <person name="Cai Z."/>
        </authorList>
    </citation>
    <scope>NUCLEOTIDE SEQUENCE [LARGE SCALE GENOMIC DNA]</scope>
</reference>
<dbReference type="GO" id="GO:0009408">
    <property type="term" value="P:response to heat"/>
    <property type="evidence" value="ECO:0007669"/>
    <property type="project" value="InterPro"/>
</dbReference>
<sequence length="447" mass="48054">MFFGGGFPGFDGFPGGGMPGGGRPKKGNSTRYYELLGVKADATPEELKKAHRKLALQHHPDKGGDTEKFKEINEAYDVLKDAEKRRIYDEYGEEAIKEGMGGGGGGGGGMADLFDILSGGGGGRRGQPRERKSEDVVHRLSVSLEELYNGVTKKLSLSRKLPCSKCNGTGSKSGKRHTCSTCHGSGVQVHIRPLGPGMVQQIQSRCGDCSGSGYSSVPSDRCTSCSGSCLVSEKKTFEVGIEPGMKQNSKIVLRGEAGCTEPGLQPGDVVLVLQQKEHETFTRLPNPADLIFEKHINLKEALCGCAFNVKHLDGRVIRISSGAGEVIKPGSFKVVPEEGMPVHTRPFIKGNLYIKFEVDFPSSLDADLVTSLAPLLPSSSSESAANGSAAAMDSDDAEQCHMKHVEDFEEELKSRHRMARQASSNAYDSDDEDEMPRGGQRVQCAQQ</sequence>
<dbReference type="GO" id="GO:0051082">
    <property type="term" value="F:unfolded protein binding"/>
    <property type="evidence" value="ECO:0007669"/>
    <property type="project" value="InterPro"/>
</dbReference>
<name>A0A383VYY9_TETOB</name>
<dbReference type="InterPro" id="IPR008971">
    <property type="entry name" value="HSP40/DnaJ_pept-bd"/>
</dbReference>
<dbReference type="Pfam" id="PF00684">
    <property type="entry name" value="DnaJ_CXXCXGXG"/>
    <property type="match status" value="1"/>
</dbReference>
<dbReference type="SUPFAM" id="SSF49493">
    <property type="entry name" value="HSP40/DnaJ peptide-binding domain"/>
    <property type="match status" value="2"/>
</dbReference>
<accession>A0A383VYY9</accession>
<evidence type="ECO:0000256" key="6">
    <source>
        <dbReference type="SAM" id="MobiDB-lite"/>
    </source>
</evidence>
<dbReference type="PRINTS" id="PR00625">
    <property type="entry name" value="JDOMAIN"/>
</dbReference>
<dbReference type="EMBL" id="FNXT01000942">
    <property type="protein sequence ID" value="SZX69626.1"/>
    <property type="molecule type" value="Genomic_DNA"/>
</dbReference>
<dbReference type="InterPro" id="IPR036869">
    <property type="entry name" value="J_dom_sf"/>
</dbReference>
<dbReference type="InterPro" id="IPR002939">
    <property type="entry name" value="DnaJ_C"/>
</dbReference>
<dbReference type="CDD" id="cd06257">
    <property type="entry name" value="DnaJ"/>
    <property type="match status" value="1"/>
</dbReference>
<dbReference type="GO" id="GO:0030544">
    <property type="term" value="F:Hsp70 protein binding"/>
    <property type="evidence" value="ECO:0007669"/>
    <property type="project" value="InterPro"/>
</dbReference>
<evidence type="ECO:0000259" key="8">
    <source>
        <dbReference type="PROSITE" id="PS51188"/>
    </source>
</evidence>
<dbReference type="InterPro" id="IPR044713">
    <property type="entry name" value="DNJA1/2-like"/>
</dbReference>
<dbReference type="GO" id="GO:0008270">
    <property type="term" value="F:zinc ion binding"/>
    <property type="evidence" value="ECO:0007669"/>
    <property type="project" value="UniProtKB-KW"/>
</dbReference>
<dbReference type="Proteomes" id="UP000256970">
    <property type="component" value="Unassembled WGS sequence"/>
</dbReference>
<evidence type="ECO:0000256" key="4">
    <source>
        <dbReference type="ARBA" id="ARBA00022833"/>
    </source>
</evidence>
<dbReference type="Pfam" id="PF01556">
    <property type="entry name" value="DnaJ_C"/>
    <property type="match status" value="1"/>
</dbReference>
<evidence type="ECO:0008006" key="11">
    <source>
        <dbReference type="Google" id="ProtNLM"/>
    </source>
</evidence>
<keyword evidence="1 5" id="KW-0479">Metal-binding</keyword>
<dbReference type="InterPro" id="IPR036410">
    <property type="entry name" value="HSP_DnaJ_Cys-rich_dom_sf"/>
</dbReference>
<dbReference type="Pfam" id="PF00226">
    <property type="entry name" value="DnaJ"/>
    <property type="match status" value="1"/>
</dbReference>
<dbReference type="SUPFAM" id="SSF46565">
    <property type="entry name" value="Chaperone J-domain"/>
    <property type="match status" value="1"/>
</dbReference>
<dbReference type="FunFam" id="2.10.230.10:FF:000001">
    <property type="entry name" value="DnaJ subfamily A member 2"/>
    <property type="match status" value="1"/>
</dbReference>
<evidence type="ECO:0000256" key="5">
    <source>
        <dbReference type="PROSITE-ProRule" id="PRU00546"/>
    </source>
</evidence>
<dbReference type="Gene3D" id="1.10.287.110">
    <property type="entry name" value="DnaJ domain"/>
    <property type="match status" value="1"/>
</dbReference>
<feature type="compositionally biased region" description="Low complexity" evidence="6">
    <location>
        <begin position="377"/>
        <end position="392"/>
    </location>
</feature>
<dbReference type="CDD" id="cd10747">
    <property type="entry name" value="DnaJ_C"/>
    <property type="match status" value="1"/>
</dbReference>
<dbReference type="FunFam" id="2.60.260.20:FF:000003">
    <property type="entry name" value="DnaJ subfamily A member 2"/>
    <property type="match status" value="1"/>
</dbReference>
<keyword evidence="10" id="KW-1185">Reference proteome</keyword>
<proteinExistence type="inferred from homology"/>
<keyword evidence="2" id="KW-0677">Repeat</keyword>
<evidence type="ECO:0000313" key="10">
    <source>
        <dbReference type="Proteomes" id="UP000256970"/>
    </source>
</evidence>
<dbReference type="InterPro" id="IPR001623">
    <property type="entry name" value="DnaJ_domain"/>
</dbReference>
<dbReference type="CDD" id="cd10719">
    <property type="entry name" value="DnaJ_zf"/>
    <property type="match status" value="1"/>
</dbReference>
<dbReference type="GO" id="GO:0006457">
    <property type="term" value="P:protein folding"/>
    <property type="evidence" value="ECO:0007669"/>
    <property type="project" value="InterPro"/>
</dbReference>
<evidence type="ECO:0000313" key="9">
    <source>
        <dbReference type="EMBL" id="SZX69626.1"/>
    </source>
</evidence>
<evidence type="ECO:0000256" key="2">
    <source>
        <dbReference type="ARBA" id="ARBA00022737"/>
    </source>
</evidence>
<feature type="domain" description="CR-type" evidence="8">
    <location>
        <begin position="150"/>
        <end position="234"/>
    </location>
</feature>
<dbReference type="HAMAP" id="MF_01152">
    <property type="entry name" value="DnaJ"/>
    <property type="match status" value="1"/>
</dbReference>